<dbReference type="Pfam" id="PF00871">
    <property type="entry name" value="Acetate_kinase"/>
    <property type="match status" value="1"/>
</dbReference>
<keyword evidence="6 9" id="KW-0418">Kinase</keyword>
<comment type="subcellular location">
    <subcellularLocation>
        <location evidence="9">Cytoplasm</location>
    </subcellularLocation>
</comment>
<keyword evidence="2 9" id="KW-0963">Cytoplasm</keyword>
<name>Q11G49_CHESB</name>
<feature type="site" description="Transition state stabilizer" evidence="9">
    <location>
        <position position="177"/>
    </location>
</feature>
<dbReference type="NCBIfam" id="TIGR00016">
    <property type="entry name" value="ackA"/>
    <property type="match status" value="1"/>
</dbReference>
<evidence type="ECO:0000256" key="3">
    <source>
        <dbReference type="ARBA" id="ARBA00022679"/>
    </source>
</evidence>
<dbReference type="InterPro" id="IPR023865">
    <property type="entry name" value="Aliphatic_acid_kinase_CS"/>
</dbReference>
<protein>
    <recommendedName>
        <fullName evidence="9">Acetate kinase</fullName>
        <ecNumber evidence="9">2.7.2.1</ecNumber>
    </recommendedName>
    <alternativeName>
        <fullName evidence="9">Acetokinase</fullName>
    </alternativeName>
</protein>
<feature type="binding site" evidence="9">
    <location>
        <begin position="204"/>
        <end position="208"/>
    </location>
    <ligand>
        <name>ATP</name>
        <dbReference type="ChEBI" id="CHEBI:30616"/>
    </ligand>
</feature>
<dbReference type="GO" id="GO:0006085">
    <property type="term" value="P:acetyl-CoA biosynthetic process"/>
    <property type="evidence" value="ECO:0007669"/>
    <property type="project" value="UniProtKB-UniRule"/>
</dbReference>
<organism evidence="11">
    <name type="scientific">Chelativorans sp. (strain BNC1)</name>
    <dbReference type="NCBI Taxonomy" id="266779"/>
    <lineage>
        <taxon>Bacteria</taxon>
        <taxon>Pseudomonadati</taxon>
        <taxon>Pseudomonadota</taxon>
        <taxon>Alphaproteobacteria</taxon>
        <taxon>Hyphomicrobiales</taxon>
        <taxon>Phyllobacteriaceae</taxon>
        <taxon>Chelativorans</taxon>
    </lineage>
</organism>
<accession>Q11G49</accession>
<feature type="binding site" evidence="9">
    <location>
        <begin position="324"/>
        <end position="328"/>
    </location>
    <ligand>
        <name>ATP</name>
        <dbReference type="ChEBI" id="CHEBI:30616"/>
    </ligand>
</feature>
<dbReference type="GO" id="GO:0000287">
    <property type="term" value="F:magnesium ion binding"/>
    <property type="evidence" value="ECO:0007669"/>
    <property type="project" value="UniProtKB-UniRule"/>
</dbReference>
<feature type="active site" description="Proton donor/acceptor" evidence="9">
    <location>
        <position position="146"/>
    </location>
</feature>
<dbReference type="EC" id="2.7.2.1" evidence="9"/>
<comment type="pathway">
    <text evidence="9">Metabolic intermediate biosynthesis; acetyl-CoA biosynthesis; acetyl-CoA from acetate: step 1/2.</text>
</comment>
<dbReference type="GO" id="GO:0005829">
    <property type="term" value="C:cytosol"/>
    <property type="evidence" value="ECO:0007669"/>
    <property type="project" value="TreeGrafter"/>
</dbReference>
<dbReference type="GO" id="GO:0005524">
    <property type="term" value="F:ATP binding"/>
    <property type="evidence" value="ECO:0007669"/>
    <property type="project" value="UniProtKB-KW"/>
</dbReference>
<dbReference type="PROSITE" id="PS01076">
    <property type="entry name" value="ACETATE_KINASE_2"/>
    <property type="match status" value="1"/>
</dbReference>
<dbReference type="STRING" id="266779.Meso_2235"/>
<dbReference type="PANTHER" id="PTHR21060">
    <property type="entry name" value="ACETATE KINASE"/>
    <property type="match status" value="1"/>
</dbReference>
<dbReference type="GO" id="GO:0006083">
    <property type="term" value="P:acetate metabolic process"/>
    <property type="evidence" value="ECO:0007669"/>
    <property type="project" value="TreeGrafter"/>
</dbReference>
<evidence type="ECO:0000256" key="8">
    <source>
        <dbReference type="ARBA" id="ARBA00022842"/>
    </source>
</evidence>
<feature type="binding site" evidence="9">
    <location>
        <position position="16"/>
    </location>
    <ligand>
        <name>ATP</name>
        <dbReference type="ChEBI" id="CHEBI:30616"/>
    </ligand>
</feature>
<proteinExistence type="inferred from homology"/>
<keyword evidence="7 9" id="KW-0067">ATP-binding</keyword>
<feature type="binding site" evidence="9">
    <location>
        <begin position="279"/>
        <end position="281"/>
    </location>
    <ligand>
        <name>ATP</name>
        <dbReference type="ChEBI" id="CHEBI:30616"/>
    </ligand>
</feature>
<evidence type="ECO:0000256" key="6">
    <source>
        <dbReference type="ARBA" id="ARBA00022777"/>
    </source>
</evidence>
<evidence type="ECO:0000256" key="4">
    <source>
        <dbReference type="ARBA" id="ARBA00022723"/>
    </source>
</evidence>
<dbReference type="eggNOG" id="COG0282">
    <property type="taxonomic scope" value="Bacteria"/>
</dbReference>
<dbReference type="Gene3D" id="3.30.420.40">
    <property type="match status" value="2"/>
</dbReference>
<keyword evidence="4 9" id="KW-0479">Metal-binding</keyword>
<dbReference type="SUPFAM" id="SSF53067">
    <property type="entry name" value="Actin-like ATPase domain"/>
    <property type="match status" value="2"/>
</dbReference>
<dbReference type="HOGENOM" id="CLU_020352_0_0_5"/>
<dbReference type="PROSITE" id="PS01075">
    <property type="entry name" value="ACETATE_KINASE_1"/>
    <property type="match status" value="1"/>
</dbReference>
<dbReference type="InterPro" id="IPR004372">
    <property type="entry name" value="Ac/propionate_kinase"/>
</dbReference>
<comment type="cofactor">
    <cofactor evidence="9">
        <name>Mg(2+)</name>
        <dbReference type="ChEBI" id="CHEBI:18420"/>
    </cofactor>
    <cofactor evidence="9">
        <name>Mn(2+)</name>
        <dbReference type="ChEBI" id="CHEBI:29035"/>
    </cofactor>
    <text evidence="9">Mg(2+). Can also accept Mn(2+).</text>
</comment>
<evidence type="ECO:0000256" key="10">
    <source>
        <dbReference type="RuleBase" id="RU003835"/>
    </source>
</evidence>
<sequence length="390" mass="41280">MPNTILALNAGSSSLKFGLYEAGSSGEPRSMARGAVGLRDVRSLTAKGPDGKTLLEKELPGRGLEDAIGELLRWADSWTGQGLVAAGHRIVHGGGRFSDPVLLTPPVIDAVEELTPLAPLHQPRSIAPIRALTALRPHLPQVGCFDTAFHGTIEATVRRYALPRHYEAMGIQRYGFHGLSYEHIASRLRQVSPELAAGRIVVAHLGNGASLCALHDGNSVDTTMGFSALDGLVMGTRCGAIDPGVLLYLLQEEGFSPAELQHVLYEGSGLLGVSGISSDVRELSASDDPRAREALELFAFRAARETAALASTMGGLDGLVFTAGIGEHSASIRSAICSRLTWLGARIDHDANDSHAERISAVDSPVDVYVIPTDEEVVIARHVLSAVGKV</sequence>
<dbReference type="EMBL" id="CP000390">
    <property type="protein sequence ID" value="ABG63626.1"/>
    <property type="molecule type" value="Genomic_DNA"/>
</dbReference>
<feature type="binding site" evidence="9">
    <location>
        <position position="9"/>
    </location>
    <ligand>
        <name>Mg(2+)</name>
        <dbReference type="ChEBI" id="CHEBI:18420"/>
    </ligand>
</feature>
<dbReference type="UniPathway" id="UPA00340">
    <property type="reaction ID" value="UER00458"/>
</dbReference>
<dbReference type="PRINTS" id="PR00471">
    <property type="entry name" value="ACETATEKNASE"/>
</dbReference>
<evidence type="ECO:0000256" key="1">
    <source>
        <dbReference type="ARBA" id="ARBA00008748"/>
    </source>
</evidence>
<gene>
    <name evidence="9" type="primary">ackA</name>
    <name evidence="11" type="ordered locus">Meso_2235</name>
</gene>
<dbReference type="PANTHER" id="PTHR21060:SF21">
    <property type="entry name" value="ACETATE KINASE"/>
    <property type="match status" value="1"/>
</dbReference>
<dbReference type="InterPro" id="IPR043129">
    <property type="entry name" value="ATPase_NBD"/>
</dbReference>
<dbReference type="GO" id="GO:0008776">
    <property type="term" value="F:acetate kinase activity"/>
    <property type="evidence" value="ECO:0007669"/>
    <property type="project" value="UniProtKB-UniRule"/>
</dbReference>
<evidence type="ECO:0000256" key="9">
    <source>
        <dbReference type="HAMAP-Rule" id="MF_00020"/>
    </source>
</evidence>
<comment type="function">
    <text evidence="9">Catalyzes the formation of acetyl phosphate from acetate and ATP. Can also catalyze the reverse reaction.</text>
</comment>
<feature type="binding site" evidence="9">
    <location>
        <position position="89"/>
    </location>
    <ligand>
        <name>substrate</name>
    </ligand>
</feature>
<comment type="catalytic activity">
    <reaction evidence="9">
        <text>acetate + ATP = acetyl phosphate + ADP</text>
        <dbReference type="Rhea" id="RHEA:11352"/>
        <dbReference type="ChEBI" id="CHEBI:22191"/>
        <dbReference type="ChEBI" id="CHEBI:30089"/>
        <dbReference type="ChEBI" id="CHEBI:30616"/>
        <dbReference type="ChEBI" id="CHEBI:456216"/>
        <dbReference type="EC" id="2.7.2.1"/>
    </reaction>
</comment>
<comment type="similarity">
    <text evidence="1 9 10">Belongs to the acetokinase family.</text>
</comment>
<keyword evidence="8 9" id="KW-0460">Magnesium</keyword>
<dbReference type="InterPro" id="IPR000890">
    <property type="entry name" value="Aliphatic_acid_kin_short-chain"/>
</dbReference>
<feature type="site" description="Transition state stabilizer" evidence="9">
    <location>
        <position position="237"/>
    </location>
</feature>
<keyword evidence="3 9" id="KW-0808">Transferase</keyword>
<feature type="binding site" evidence="9">
    <location>
        <position position="375"/>
    </location>
    <ligand>
        <name>Mg(2+)</name>
        <dbReference type="ChEBI" id="CHEBI:18420"/>
    </ligand>
</feature>
<evidence type="ECO:0000256" key="5">
    <source>
        <dbReference type="ARBA" id="ARBA00022741"/>
    </source>
</evidence>
<dbReference type="AlphaFoldDB" id="Q11G49"/>
<keyword evidence="5 9" id="KW-0547">Nucleotide-binding</keyword>
<dbReference type="OrthoDB" id="9802453at2"/>
<dbReference type="HAMAP" id="MF_00020">
    <property type="entry name" value="Acetate_kinase"/>
    <property type="match status" value="1"/>
</dbReference>
<evidence type="ECO:0000313" key="11">
    <source>
        <dbReference type="EMBL" id="ABG63626.1"/>
    </source>
</evidence>
<dbReference type="KEGG" id="mes:Meso_2235"/>
<reference evidence="11" key="1">
    <citation type="submission" date="2006-06" db="EMBL/GenBank/DDBJ databases">
        <title>Complete sequence of chromosome of Chelativorans sp. BNC1.</title>
        <authorList>
            <consortium name="US DOE Joint Genome Institute"/>
            <person name="Copeland A."/>
            <person name="Lucas S."/>
            <person name="Lapidus A."/>
            <person name="Barry K."/>
            <person name="Detter J.C."/>
            <person name="Glavina del Rio T."/>
            <person name="Hammon N."/>
            <person name="Israni S."/>
            <person name="Dalin E."/>
            <person name="Tice H."/>
            <person name="Pitluck S."/>
            <person name="Chertkov O."/>
            <person name="Brettin T."/>
            <person name="Bruce D."/>
            <person name="Han C."/>
            <person name="Tapia R."/>
            <person name="Gilna P."/>
            <person name="Schmutz J."/>
            <person name="Larimer F."/>
            <person name="Land M."/>
            <person name="Hauser L."/>
            <person name="Kyrpides N."/>
            <person name="Mikhailova N."/>
            <person name="Richardson P."/>
        </authorList>
    </citation>
    <scope>NUCLEOTIDE SEQUENCE</scope>
    <source>
        <strain evidence="11">BNC1</strain>
    </source>
</reference>
<dbReference type="PIRSF" id="PIRSF000722">
    <property type="entry name" value="Acetate_prop_kin"/>
    <property type="match status" value="1"/>
</dbReference>
<evidence type="ECO:0000256" key="7">
    <source>
        <dbReference type="ARBA" id="ARBA00022840"/>
    </source>
</evidence>
<dbReference type="NCBIfam" id="NF005462">
    <property type="entry name" value="PRK07058.1"/>
    <property type="match status" value="1"/>
</dbReference>
<comment type="subunit">
    <text evidence="9">Homodimer.</text>
</comment>
<evidence type="ECO:0000256" key="2">
    <source>
        <dbReference type="ARBA" id="ARBA00022490"/>
    </source>
</evidence>